<feature type="compositionally biased region" description="Polar residues" evidence="1">
    <location>
        <begin position="1"/>
        <end position="25"/>
    </location>
</feature>
<gene>
    <name evidence="2" type="ORF">FNV43_RR11244</name>
</gene>
<feature type="region of interest" description="Disordered" evidence="1">
    <location>
        <begin position="1"/>
        <end position="32"/>
    </location>
</feature>
<evidence type="ECO:0000313" key="2">
    <source>
        <dbReference type="EMBL" id="KAF3446065.1"/>
    </source>
</evidence>
<organism evidence="2 3">
    <name type="scientific">Rhamnella rubrinervis</name>
    <dbReference type="NCBI Taxonomy" id="2594499"/>
    <lineage>
        <taxon>Eukaryota</taxon>
        <taxon>Viridiplantae</taxon>
        <taxon>Streptophyta</taxon>
        <taxon>Embryophyta</taxon>
        <taxon>Tracheophyta</taxon>
        <taxon>Spermatophyta</taxon>
        <taxon>Magnoliopsida</taxon>
        <taxon>eudicotyledons</taxon>
        <taxon>Gunneridae</taxon>
        <taxon>Pentapetalae</taxon>
        <taxon>rosids</taxon>
        <taxon>fabids</taxon>
        <taxon>Rosales</taxon>
        <taxon>Rhamnaceae</taxon>
        <taxon>rhamnoid group</taxon>
        <taxon>Rhamneae</taxon>
        <taxon>Rhamnella</taxon>
    </lineage>
</organism>
<accession>A0A8K0H5H0</accession>
<name>A0A8K0H5H0_9ROSA</name>
<dbReference type="EMBL" id="VOIH02000005">
    <property type="protein sequence ID" value="KAF3446065.1"/>
    <property type="molecule type" value="Genomic_DNA"/>
</dbReference>
<evidence type="ECO:0000313" key="3">
    <source>
        <dbReference type="Proteomes" id="UP000796880"/>
    </source>
</evidence>
<comment type="caution">
    <text evidence="2">The sequence shown here is derived from an EMBL/GenBank/DDBJ whole genome shotgun (WGS) entry which is preliminary data.</text>
</comment>
<sequence>MSKNVFNDSFPTNAQEEGGSSNINNHGGVVETRTAGIPSNREWIIRRKVEEKEIRNGKLKFHYHETLDEVYTLQGGNKAVKSSEDVSVLLYDVTDGSAVEYQTSLLKAPSGVPFGLRWGAFIRDRRVKPNEEILLSCDATSGTFQLKLLRA</sequence>
<dbReference type="AlphaFoldDB" id="A0A8K0H5H0"/>
<proteinExistence type="predicted"/>
<reference evidence="2" key="1">
    <citation type="submission" date="2020-03" db="EMBL/GenBank/DDBJ databases">
        <title>A high-quality chromosome-level genome assembly of a woody plant with both climbing and erect habits, Rhamnella rubrinervis.</title>
        <authorList>
            <person name="Lu Z."/>
            <person name="Yang Y."/>
            <person name="Zhu X."/>
            <person name="Sun Y."/>
        </authorList>
    </citation>
    <scope>NUCLEOTIDE SEQUENCE</scope>
    <source>
        <strain evidence="2">BYM</strain>
        <tissue evidence="2">Leaf</tissue>
    </source>
</reference>
<dbReference type="Proteomes" id="UP000796880">
    <property type="component" value="Unassembled WGS sequence"/>
</dbReference>
<protein>
    <submittedName>
        <fullName evidence="2">Uncharacterized protein</fullName>
    </submittedName>
</protein>
<keyword evidence="3" id="KW-1185">Reference proteome</keyword>
<evidence type="ECO:0000256" key="1">
    <source>
        <dbReference type="SAM" id="MobiDB-lite"/>
    </source>
</evidence>